<feature type="coiled-coil region" evidence="1">
    <location>
        <begin position="23"/>
        <end position="57"/>
    </location>
</feature>
<dbReference type="EMBL" id="JAQOMS010000002">
    <property type="protein sequence ID" value="MDC2888568.1"/>
    <property type="molecule type" value="Genomic_DNA"/>
</dbReference>
<dbReference type="RefSeq" id="WP_272180165.1">
    <property type="nucleotide sequence ID" value="NZ_JAQOMS010000002.1"/>
</dbReference>
<name>A0ABT5FCJ5_9GAMM</name>
<keyword evidence="3" id="KW-1185">Reference proteome</keyword>
<proteinExistence type="predicted"/>
<accession>A0ABT5FCJ5</accession>
<dbReference type="Proteomes" id="UP001528411">
    <property type="component" value="Unassembled WGS sequence"/>
</dbReference>
<keyword evidence="1" id="KW-0175">Coiled coil</keyword>
<evidence type="ECO:0000256" key="1">
    <source>
        <dbReference type="SAM" id="Coils"/>
    </source>
</evidence>
<comment type="caution">
    <text evidence="2">The sequence shown here is derived from an EMBL/GenBank/DDBJ whole genome shotgun (WGS) entry which is preliminary data.</text>
</comment>
<reference evidence="2 3" key="1">
    <citation type="submission" date="2023-01" db="EMBL/GenBank/DDBJ databases">
        <title>Psychrosphaera sp. nov., isolated from marine algae.</title>
        <authorList>
            <person name="Bayburt H."/>
            <person name="Choi B.J."/>
            <person name="Kim J.M."/>
            <person name="Choi D.G."/>
            <person name="Jeon C.O."/>
        </authorList>
    </citation>
    <scope>NUCLEOTIDE SEQUENCE [LARGE SCALE GENOMIC DNA]</scope>
    <source>
        <strain evidence="2 3">G1-22</strain>
    </source>
</reference>
<organism evidence="2 3">
    <name type="scientific">Psychrosphaera algicola</name>
    <dbReference type="NCBI Taxonomy" id="3023714"/>
    <lineage>
        <taxon>Bacteria</taxon>
        <taxon>Pseudomonadati</taxon>
        <taxon>Pseudomonadota</taxon>
        <taxon>Gammaproteobacteria</taxon>
        <taxon>Alteromonadales</taxon>
        <taxon>Pseudoalteromonadaceae</taxon>
        <taxon>Psychrosphaera</taxon>
    </lineage>
</organism>
<gene>
    <name evidence="2" type="ORF">PN838_07100</name>
</gene>
<sequence length="89" mass="10108">MPELEQLAKAAPAQKITPLYESCRKAQLELDEQNTQLANLSVKKQQLVEQLEVAENHNVTAKKIMKLNSTSINNSKNSLTKRSFRSIKR</sequence>
<protein>
    <submittedName>
        <fullName evidence="2">Uncharacterized protein</fullName>
    </submittedName>
</protein>
<evidence type="ECO:0000313" key="3">
    <source>
        <dbReference type="Proteomes" id="UP001528411"/>
    </source>
</evidence>
<evidence type="ECO:0000313" key="2">
    <source>
        <dbReference type="EMBL" id="MDC2888568.1"/>
    </source>
</evidence>